<organism evidence="2 3">
    <name type="scientific">Trifolium medium</name>
    <dbReference type="NCBI Taxonomy" id="97028"/>
    <lineage>
        <taxon>Eukaryota</taxon>
        <taxon>Viridiplantae</taxon>
        <taxon>Streptophyta</taxon>
        <taxon>Embryophyta</taxon>
        <taxon>Tracheophyta</taxon>
        <taxon>Spermatophyta</taxon>
        <taxon>Magnoliopsida</taxon>
        <taxon>eudicotyledons</taxon>
        <taxon>Gunneridae</taxon>
        <taxon>Pentapetalae</taxon>
        <taxon>rosids</taxon>
        <taxon>fabids</taxon>
        <taxon>Fabales</taxon>
        <taxon>Fabaceae</taxon>
        <taxon>Papilionoideae</taxon>
        <taxon>50 kb inversion clade</taxon>
        <taxon>NPAAA clade</taxon>
        <taxon>Hologalegina</taxon>
        <taxon>IRL clade</taxon>
        <taxon>Trifolieae</taxon>
        <taxon>Trifolium</taxon>
    </lineage>
</organism>
<evidence type="ECO:0000259" key="1">
    <source>
        <dbReference type="Pfam" id="PF13456"/>
    </source>
</evidence>
<dbReference type="InterPro" id="IPR044730">
    <property type="entry name" value="RNase_H-like_dom_plant"/>
</dbReference>
<dbReference type="CDD" id="cd06222">
    <property type="entry name" value="RNase_H_like"/>
    <property type="match status" value="1"/>
</dbReference>
<dbReference type="EMBL" id="LXQA010283015">
    <property type="protein sequence ID" value="MCI40706.1"/>
    <property type="molecule type" value="Genomic_DNA"/>
</dbReference>
<dbReference type="InterPro" id="IPR036397">
    <property type="entry name" value="RNaseH_sf"/>
</dbReference>
<evidence type="ECO:0000313" key="2">
    <source>
        <dbReference type="EMBL" id="MCI40706.1"/>
    </source>
</evidence>
<sequence>SGTCLARYARKLGACDALHAEMWGIYIGMDLAWRRGTTHLQVDSDFNVLVDMVTENGTIPTLIRRIRDLNNKNWQVQINHIWREGNRSAD</sequence>
<dbReference type="PANTHER" id="PTHR47723">
    <property type="entry name" value="OS05G0353850 PROTEIN"/>
    <property type="match status" value="1"/>
</dbReference>
<dbReference type="Gene3D" id="3.30.420.10">
    <property type="entry name" value="Ribonuclease H-like superfamily/Ribonuclease H"/>
    <property type="match status" value="1"/>
</dbReference>
<dbReference type="PANTHER" id="PTHR47723:SF19">
    <property type="entry name" value="POLYNUCLEOTIDYL TRANSFERASE, RIBONUCLEASE H-LIKE SUPERFAMILY PROTEIN"/>
    <property type="match status" value="1"/>
</dbReference>
<dbReference type="SUPFAM" id="SSF53098">
    <property type="entry name" value="Ribonuclease H-like"/>
    <property type="match status" value="1"/>
</dbReference>
<keyword evidence="3" id="KW-1185">Reference proteome</keyword>
<dbReference type="AlphaFoldDB" id="A0A392RYP9"/>
<feature type="non-terminal residue" evidence="2">
    <location>
        <position position="1"/>
    </location>
</feature>
<dbReference type="InterPro" id="IPR012337">
    <property type="entry name" value="RNaseH-like_sf"/>
</dbReference>
<accession>A0A392RYP9</accession>
<dbReference type="Proteomes" id="UP000265520">
    <property type="component" value="Unassembled WGS sequence"/>
</dbReference>
<name>A0A392RYP9_9FABA</name>
<reference evidence="2 3" key="1">
    <citation type="journal article" date="2018" name="Front. Plant Sci.">
        <title>Red Clover (Trifolium pratense) and Zigzag Clover (T. medium) - A Picture of Genomic Similarities and Differences.</title>
        <authorList>
            <person name="Dluhosova J."/>
            <person name="Istvanek J."/>
            <person name="Nedelnik J."/>
            <person name="Repkova J."/>
        </authorList>
    </citation>
    <scope>NUCLEOTIDE SEQUENCE [LARGE SCALE GENOMIC DNA]</scope>
    <source>
        <strain evidence="3">cv. 10/8</strain>
        <tissue evidence="2">Leaf</tissue>
    </source>
</reference>
<dbReference type="InterPro" id="IPR053151">
    <property type="entry name" value="RNase_H-like"/>
</dbReference>
<comment type="caution">
    <text evidence="2">The sequence shown here is derived from an EMBL/GenBank/DDBJ whole genome shotgun (WGS) entry which is preliminary data.</text>
</comment>
<dbReference type="GO" id="GO:0003676">
    <property type="term" value="F:nucleic acid binding"/>
    <property type="evidence" value="ECO:0007669"/>
    <property type="project" value="InterPro"/>
</dbReference>
<evidence type="ECO:0000313" key="3">
    <source>
        <dbReference type="Proteomes" id="UP000265520"/>
    </source>
</evidence>
<dbReference type="InterPro" id="IPR002156">
    <property type="entry name" value="RNaseH_domain"/>
</dbReference>
<protein>
    <submittedName>
        <fullName evidence="2">Ribonuclease H protein</fullName>
    </submittedName>
</protein>
<dbReference type="GO" id="GO:0004523">
    <property type="term" value="F:RNA-DNA hybrid ribonuclease activity"/>
    <property type="evidence" value="ECO:0007669"/>
    <property type="project" value="InterPro"/>
</dbReference>
<proteinExistence type="predicted"/>
<dbReference type="Pfam" id="PF13456">
    <property type="entry name" value="RVT_3"/>
    <property type="match status" value="1"/>
</dbReference>
<feature type="domain" description="RNase H type-1" evidence="1">
    <location>
        <begin position="2"/>
        <end position="90"/>
    </location>
</feature>